<dbReference type="RefSeq" id="WP_037475750.1">
    <property type="nucleotide sequence ID" value="NZ_JADZHC010000053.1"/>
</dbReference>
<gene>
    <name evidence="3" type="ORF">NCTC10738_03663</name>
</gene>
<dbReference type="PANTHER" id="PTHR42951:SF14">
    <property type="entry name" value="METALLO-BETA-LACTAMASE SUPERFAMILY PROTEIN"/>
    <property type="match status" value="1"/>
</dbReference>
<dbReference type="CDD" id="cd07739">
    <property type="entry name" value="metallo-hydrolase-like_MBL-fold"/>
    <property type="match status" value="1"/>
</dbReference>
<sequence>MLKSLVLAASLVLPFSLHAESDALDFKVYNADGNSFHVNATLISGDKEAILVDTGFTRADALRLAAEVLDSGKQLTTVFVSQADPDYYFGVATLKQFFPKAKYLTTPAVHAQISAKLEDKLSFWIPRMGSNAPLKAQLPEIFKGRQLMLEGKAIEIKGDQGLLADRPYLWVPSSKTILGNVAVSGGLHLWMADSQSQSERAAWKAQLAEMAALKPAKVIPGHMLSESFLEQDNIAATLKYLQDFEQAEVDTQTSAELIDTMQRLYPNAGLAMALEIGAKVSKGEMKW</sequence>
<evidence type="ECO:0000313" key="4">
    <source>
        <dbReference type="Proteomes" id="UP000254069"/>
    </source>
</evidence>
<dbReference type="AlphaFoldDB" id="A0A380BR64"/>
<dbReference type="PANTHER" id="PTHR42951">
    <property type="entry name" value="METALLO-BETA-LACTAMASE DOMAIN-CONTAINING"/>
    <property type="match status" value="1"/>
</dbReference>
<evidence type="ECO:0000313" key="3">
    <source>
        <dbReference type="EMBL" id="SUJ04443.1"/>
    </source>
</evidence>
<dbReference type="SMART" id="SM00849">
    <property type="entry name" value="Lactamase_B"/>
    <property type="match status" value="1"/>
</dbReference>
<dbReference type="Gene3D" id="3.60.15.10">
    <property type="entry name" value="Ribonuclease Z/Hydroxyacylglutathione hydrolase-like"/>
    <property type="match status" value="1"/>
</dbReference>
<dbReference type="InterPro" id="IPR001279">
    <property type="entry name" value="Metallo-B-lactamas"/>
</dbReference>
<feature type="signal peptide" evidence="1">
    <location>
        <begin position="1"/>
        <end position="19"/>
    </location>
</feature>
<dbReference type="Pfam" id="PF00753">
    <property type="entry name" value="Lactamase_B"/>
    <property type="match status" value="1"/>
</dbReference>
<dbReference type="InterPro" id="IPR050855">
    <property type="entry name" value="NDM-1-like"/>
</dbReference>
<evidence type="ECO:0000259" key="2">
    <source>
        <dbReference type="SMART" id="SM00849"/>
    </source>
</evidence>
<dbReference type="Proteomes" id="UP000254069">
    <property type="component" value="Unassembled WGS sequence"/>
</dbReference>
<protein>
    <submittedName>
        <fullName evidence="3">Arsenate reductase and related proteins, glutaredoxin family</fullName>
    </submittedName>
</protein>
<name>A0A380BR64_9GAMM</name>
<feature type="domain" description="Metallo-beta-lactamase" evidence="2">
    <location>
        <begin position="37"/>
        <end position="222"/>
    </location>
</feature>
<dbReference type="InterPro" id="IPR036866">
    <property type="entry name" value="RibonucZ/Hydroxyglut_hydro"/>
</dbReference>
<reference evidence="3 4" key="1">
    <citation type="submission" date="2018-06" db="EMBL/GenBank/DDBJ databases">
        <authorList>
            <consortium name="Pathogen Informatics"/>
            <person name="Doyle S."/>
        </authorList>
    </citation>
    <scope>NUCLEOTIDE SEQUENCE [LARGE SCALE GENOMIC DNA]</scope>
    <source>
        <strain evidence="3 4">NCTC10738</strain>
    </source>
</reference>
<evidence type="ECO:0000256" key="1">
    <source>
        <dbReference type="SAM" id="SignalP"/>
    </source>
</evidence>
<dbReference type="SUPFAM" id="SSF56281">
    <property type="entry name" value="Metallo-hydrolase/oxidoreductase"/>
    <property type="match status" value="1"/>
</dbReference>
<keyword evidence="4" id="KW-1185">Reference proteome</keyword>
<accession>A0A380BR64</accession>
<feature type="chain" id="PRO_5017070038" evidence="1">
    <location>
        <begin position="20"/>
        <end position="287"/>
    </location>
</feature>
<keyword evidence="1" id="KW-0732">Signal</keyword>
<dbReference type="EMBL" id="UGYO01000002">
    <property type="protein sequence ID" value="SUJ04443.1"/>
    <property type="molecule type" value="Genomic_DNA"/>
</dbReference>
<proteinExistence type="predicted"/>
<organism evidence="3 4">
    <name type="scientific">Shewanella algae</name>
    <dbReference type="NCBI Taxonomy" id="38313"/>
    <lineage>
        <taxon>Bacteria</taxon>
        <taxon>Pseudomonadati</taxon>
        <taxon>Pseudomonadota</taxon>
        <taxon>Gammaproteobacteria</taxon>
        <taxon>Alteromonadales</taxon>
        <taxon>Shewanellaceae</taxon>
        <taxon>Shewanella</taxon>
    </lineage>
</organism>